<dbReference type="RefSeq" id="WP_008838663.1">
    <property type="nucleotide sequence ID" value="NZ_AHAM01000214.1"/>
</dbReference>
<organism evidence="1 2">
    <name type="scientific">Mesorhizobium alhagi CCNWXJ12-2</name>
    <dbReference type="NCBI Taxonomy" id="1107882"/>
    <lineage>
        <taxon>Bacteria</taxon>
        <taxon>Pseudomonadati</taxon>
        <taxon>Pseudomonadota</taxon>
        <taxon>Alphaproteobacteria</taxon>
        <taxon>Hyphomicrobiales</taxon>
        <taxon>Phyllobacteriaceae</taxon>
        <taxon>Allomesorhizobium</taxon>
    </lineage>
</organism>
<dbReference type="PATRIC" id="fig|1107882.3.peg.4932"/>
<proteinExistence type="predicted"/>
<evidence type="ECO:0000313" key="2">
    <source>
        <dbReference type="Proteomes" id="UP000003250"/>
    </source>
</evidence>
<dbReference type="Proteomes" id="UP000003250">
    <property type="component" value="Unassembled WGS sequence"/>
</dbReference>
<reference evidence="1 2" key="1">
    <citation type="journal article" date="2012" name="J. Bacteriol.">
        <title>Draft Genome Sequence of Mesorhizobium alhagi CCNWXJ12-2T, a Novel Salt-Resistant Species Isolated from the Desert of Northwestern China.</title>
        <authorList>
            <person name="Zhou M."/>
            <person name="Chen W."/>
            <person name="Chen H."/>
            <person name="Wei G."/>
        </authorList>
    </citation>
    <scope>NUCLEOTIDE SEQUENCE [LARGE SCALE GENOMIC DNA]</scope>
    <source>
        <strain evidence="1 2">CCNWXJ12-2</strain>
    </source>
</reference>
<dbReference type="AlphaFoldDB" id="H0HY06"/>
<accession>H0HY06</accession>
<sequence>MGIVRRLGDPHQSEHALLGTLHEAAPLSNPEAARTAVFAALNGLVAAGVATWRERRANGIELRGIAGDTWLLDDRGVTRVR</sequence>
<evidence type="ECO:0000313" key="1">
    <source>
        <dbReference type="EMBL" id="EHK54372.1"/>
    </source>
</evidence>
<gene>
    <name evidence="1" type="ORF">MAXJ12_25423</name>
</gene>
<name>H0HY06_9HYPH</name>
<protein>
    <submittedName>
        <fullName evidence="1">Uncharacterized protein</fullName>
    </submittedName>
</protein>
<dbReference type="EMBL" id="AHAM01000214">
    <property type="protein sequence ID" value="EHK54372.1"/>
    <property type="molecule type" value="Genomic_DNA"/>
</dbReference>
<keyword evidence="2" id="KW-1185">Reference proteome</keyword>